<reference evidence="2 3" key="1">
    <citation type="submission" date="2014-07" db="EMBL/GenBank/DDBJ databases">
        <authorList>
            <person name="McCorrison J."/>
            <person name="Sanka R."/>
            <person name="Torralba M."/>
            <person name="Gillis M."/>
            <person name="Haft D.H."/>
            <person name="Methe B."/>
            <person name="Sutton G."/>
            <person name="Nelson K.E."/>
        </authorList>
    </citation>
    <scope>NUCLEOTIDE SEQUENCE [LARGE SCALE GENOMIC DNA]</scope>
    <source>
        <strain evidence="2 3">S9-PR14</strain>
    </source>
</reference>
<dbReference type="SUPFAM" id="SSF49344">
    <property type="entry name" value="CBD9-like"/>
    <property type="match status" value="1"/>
</dbReference>
<name>A0A098YT17_9BACT</name>
<dbReference type="Pfam" id="PF16011">
    <property type="entry name" value="CBM9_2"/>
    <property type="match status" value="1"/>
</dbReference>
<dbReference type="EMBL" id="JRPQ01000071">
    <property type="protein sequence ID" value="KGI22447.1"/>
    <property type="molecule type" value="Genomic_DNA"/>
</dbReference>
<dbReference type="RefSeq" id="WP_036926788.1">
    <property type="nucleotide sequence ID" value="NZ_JRPQ01000071.1"/>
</dbReference>
<proteinExistence type="predicted"/>
<evidence type="ECO:0000313" key="2">
    <source>
        <dbReference type="EMBL" id="KGI22447.1"/>
    </source>
</evidence>
<dbReference type="GO" id="GO:0004553">
    <property type="term" value="F:hydrolase activity, hydrolyzing O-glycosyl compounds"/>
    <property type="evidence" value="ECO:0007669"/>
    <property type="project" value="InterPro"/>
</dbReference>
<dbReference type="Proteomes" id="UP000029723">
    <property type="component" value="Unassembled WGS sequence"/>
</dbReference>
<sequence length="217" mass="25032">MKTLNIQKLHQRPSAAAMIPAIMDSQKIAFETISVANWREQYPYTPQVRFRMAHDEAAVYLHYCVSEDSVRAVATEDNGRVWEDSCCEFFSQPADDDTYYNIECNCAGTILVGCGKGREGRELAPLSVLEKIDRWSTFGRCPFEERMGTYDWQLALIIPLSTFFQHQIKPLSGRTIRANFYKCGDALQKPHFLSWNPIDIEKPDFHRPDFFGELTFE</sequence>
<feature type="domain" description="Carbohydrate-binding" evidence="1">
    <location>
        <begin position="19"/>
        <end position="216"/>
    </location>
</feature>
<comment type="caution">
    <text evidence="2">The sequence shown here is derived from an EMBL/GenBank/DDBJ whole genome shotgun (WGS) entry which is preliminary data.</text>
</comment>
<evidence type="ECO:0000313" key="3">
    <source>
        <dbReference type="Proteomes" id="UP000029723"/>
    </source>
</evidence>
<accession>A0A098YT17</accession>
<dbReference type="GO" id="GO:0016052">
    <property type="term" value="P:carbohydrate catabolic process"/>
    <property type="evidence" value="ECO:0007669"/>
    <property type="project" value="InterPro"/>
</dbReference>
<dbReference type="InterPro" id="IPR010502">
    <property type="entry name" value="Carb-bd_dom_fam9"/>
</dbReference>
<organism evidence="2 3">
    <name type="scientific">Hoylesella timonensis S9-PR14</name>
    <dbReference type="NCBI Taxonomy" id="1401062"/>
    <lineage>
        <taxon>Bacteria</taxon>
        <taxon>Pseudomonadati</taxon>
        <taxon>Bacteroidota</taxon>
        <taxon>Bacteroidia</taxon>
        <taxon>Bacteroidales</taxon>
        <taxon>Prevotellaceae</taxon>
        <taxon>Hoylesella</taxon>
    </lineage>
</organism>
<dbReference type="Gene3D" id="2.60.40.1190">
    <property type="match status" value="1"/>
</dbReference>
<protein>
    <recommendedName>
        <fullName evidence="1">Carbohydrate-binding domain-containing protein</fullName>
    </recommendedName>
</protein>
<dbReference type="CDD" id="cd09620">
    <property type="entry name" value="CBM9_like_3"/>
    <property type="match status" value="1"/>
</dbReference>
<gene>
    <name evidence="2" type="ORF">HMPREF9304_04500</name>
</gene>
<dbReference type="GO" id="GO:0030246">
    <property type="term" value="F:carbohydrate binding"/>
    <property type="evidence" value="ECO:0007669"/>
    <property type="project" value="InterPro"/>
</dbReference>
<evidence type="ECO:0000259" key="1">
    <source>
        <dbReference type="Pfam" id="PF16011"/>
    </source>
</evidence>
<dbReference type="OrthoDB" id="9801646at2"/>
<dbReference type="AlphaFoldDB" id="A0A098YT17"/>